<comment type="caution">
    <text evidence="5">The sequence shown here is derived from an EMBL/GenBank/DDBJ whole genome shotgun (WGS) entry which is preliminary data.</text>
</comment>
<keyword evidence="3" id="KW-0732">Signal</keyword>
<proteinExistence type="inferred from homology"/>
<evidence type="ECO:0000256" key="2">
    <source>
        <dbReference type="ARBA" id="ARBA00022448"/>
    </source>
</evidence>
<dbReference type="Gene3D" id="3.40.190.10">
    <property type="entry name" value="Periplasmic binding protein-like II"/>
    <property type="match status" value="2"/>
</dbReference>
<dbReference type="InterPro" id="IPR050490">
    <property type="entry name" value="Bact_solute-bd_prot1"/>
</dbReference>
<evidence type="ECO:0000313" key="5">
    <source>
        <dbReference type="EMBL" id="OGG61062.1"/>
    </source>
</evidence>
<gene>
    <name evidence="5" type="ORF">A3C87_02060</name>
</gene>
<feature type="transmembrane region" description="Helical" evidence="4">
    <location>
        <begin position="7"/>
        <end position="28"/>
    </location>
</feature>
<protein>
    <recommendedName>
        <fullName evidence="7">ABC transporter substrate-binding protein</fullName>
    </recommendedName>
</protein>
<evidence type="ECO:0008006" key="7">
    <source>
        <dbReference type="Google" id="ProtNLM"/>
    </source>
</evidence>
<dbReference type="STRING" id="1798491.A3C87_02060"/>
<evidence type="ECO:0000313" key="6">
    <source>
        <dbReference type="Proteomes" id="UP000176511"/>
    </source>
</evidence>
<dbReference type="EMBL" id="MFLE01000026">
    <property type="protein sequence ID" value="OGG61062.1"/>
    <property type="molecule type" value="Genomic_DNA"/>
</dbReference>
<dbReference type="AlphaFoldDB" id="A0A1F6DJ70"/>
<reference evidence="5 6" key="1">
    <citation type="journal article" date="2016" name="Nat. Commun.">
        <title>Thousands of microbial genomes shed light on interconnected biogeochemical processes in an aquifer system.</title>
        <authorList>
            <person name="Anantharaman K."/>
            <person name="Brown C.T."/>
            <person name="Hug L.A."/>
            <person name="Sharon I."/>
            <person name="Castelle C.J."/>
            <person name="Probst A.J."/>
            <person name="Thomas B.C."/>
            <person name="Singh A."/>
            <person name="Wilkins M.J."/>
            <person name="Karaoz U."/>
            <person name="Brodie E.L."/>
            <person name="Williams K.H."/>
            <person name="Hubbard S.S."/>
            <person name="Banfield J.F."/>
        </authorList>
    </citation>
    <scope>NUCLEOTIDE SEQUENCE [LARGE SCALE GENOMIC DNA]</scope>
</reference>
<dbReference type="PANTHER" id="PTHR43649:SF34">
    <property type="entry name" value="ABC TRANSPORTER PERIPLASMIC-BINDING PROTEIN YCJN-RELATED"/>
    <property type="match status" value="1"/>
</dbReference>
<dbReference type="InterPro" id="IPR006059">
    <property type="entry name" value="SBP"/>
</dbReference>
<dbReference type="Pfam" id="PF01547">
    <property type="entry name" value="SBP_bac_1"/>
    <property type="match status" value="1"/>
</dbReference>
<keyword evidence="4" id="KW-1133">Transmembrane helix</keyword>
<name>A0A1F6DJ70_9BACT</name>
<dbReference type="SUPFAM" id="SSF53850">
    <property type="entry name" value="Periplasmic binding protein-like II"/>
    <property type="match status" value="1"/>
</dbReference>
<keyword evidence="4" id="KW-0472">Membrane</keyword>
<keyword evidence="4" id="KW-0812">Transmembrane</keyword>
<comment type="similarity">
    <text evidence="1">Belongs to the bacterial solute-binding protein 1 family.</text>
</comment>
<dbReference type="PANTHER" id="PTHR43649">
    <property type="entry name" value="ARABINOSE-BINDING PROTEIN-RELATED"/>
    <property type="match status" value="1"/>
</dbReference>
<evidence type="ECO:0000256" key="1">
    <source>
        <dbReference type="ARBA" id="ARBA00008520"/>
    </source>
</evidence>
<accession>A0A1F6DJ70</accession>
<sequence>MENKKMIAIVGGTLVLIGALVISAYFLFSRNTTKEPIALSMVWGEWAPSDILEMMLKEYEDETGARITLTQIPWGSYYNELLTGLQAEVPPYDIAIGDSQWIGEMVQKGYYRDITDFVVESRIIGTMDPRIVKHYAEYPRGSETYYAVPALSEGVLLAYRSDILEDENEKAAFAAAYGYPLAVPHTWNELRDIAEFFTRPEEGMYGLAIPTDENFYDAITMLYGGLLYAYGAAWGDFENRTADGIINDPRAAEALSFMKSLYAFTEKIDTTGNGYDWFESAQFFAEGKSVLVVNYPSVLDGYVKPGTSHYNAIGYSALPFGPSRRASSLGGQPFSIVSGIEPEKVAAAEDFLRWWTQERVQRRWTELGGYALDRRLLLDPIYEQQHKKAKALKDTLEILEDFWNEPEFPALLETFNAMVSTYAVDDSEGTVAESQAVLDRLNEAWKQILR</sequence>
<evidence type="ECO:0000256" key="3">
    <source>
        <dbReference type="ARBA" id="ARBA00022729"/>
    </source>
</evidence>
<dbReference type="Proteomes" id="UP000176511">
    <property type="component" value="Unassembled WGS sequence"/>
</dbReference>
<organism evidence="5 6">
    <name type="scientific">Candidatus Kaiserbacteria bacterium RIFCSPHIGHO2_02_FULL_49_34</name>
    <dbReference type="NCBI Taxonomy" id="1798491"/>
    <lineage>
        <taxon>Bacteria</taxon>
        <taxon>Candidatus Kaiseribacteriota</taxon>
    </lineage>
</organism>
<evidence type="ECO:0000256" key="4">
    <source>
        <dbReference type="SAM" id="Phobius"/>
    </source>
</evidence>
<keyword evidence="2" id="KW-0813">Transport</keyword>